<keyword evidence="2" id="KW-0812">Transmembrane</keyword>
<evidence type="ECO:0000256" key="2">
    <source>
        <dbReference type="SAM" id="Phobius"/>
    </source>
</evidence>
<gene>
    <name evidence="3" type="ORF">H9622_04155</name>
</gene>
<accession>A0ABR8X0Y2</accession>
<dbReference type="EMBL" id="JACSPM010000001">
    <property type="protein sequence ID" value="MBD8022782.1"/>
    <property type="molecule type" value="Genomic_DNA"/>
</dbReference>
<dbReference type="Proteomes" id="UP000602532">
    <property type="component" value="Unassembled WGS sequence"/>
</dbReference>
<comment type="caution">
    <text evidence="3">The sequence shown here is derived from an EMBL/GenBank/DDBJ whole genome shotgun (WGS) entry which is preliminary data.</text>
</comment>
<keyword evidence="2" id="KW-0472">Membrane</keyword>
<feature type="region of interest" description="Disordered" evidence="1">
    <location>
        <begin position="48"/>
        <end position="124"/>
    </location>
</feature>
<protein>
    <submittedName>
        <fullName evidence="3">Uncharacterized protein</fullName>
    </submittedName>
</protein>
<evidence type="ECO:0000313" key="4">
    <source>
        <dbReference type="Proteomes" id="UP000602532"/>
    </source>
</evidence>
<feature type="transmembrane region" description="Helical" evidence="2">
    <location>
        <begin position="127"/>
        <end position="151"/>
    </location>
</feature>
<evidence type="ECO:0000313" key="3">
    <source>
        <dbReference type="EMBL" id="MBD8022782.1"/>
    </source>
</evidence>
<reference evidence="3 4" key="1">
    <citation type="submission" date="2020-08" db="EMBL/GenBank/DDBJ databases">
        <title>A Genomic Blueprint of the Chicken Gut Microbiome.</title>
        <authorList>
            <person name="Gilroy R."/>
            <person name="Ravi A."/>
            <person name="Getino M."/>
            <person name="Pursley I."/>
            <person name="Horton D.L."/>
            <person name="Alikhan N.-F."/>
            <person name="Baker D."/>
            <person name="Gharbi K."/>
            <person name="Hall N."/>
            <person name="Watson M."/>
            <person name="Adriaenssens E.M."/>
            <person name="Foster-Nyarko E."/>
            <person name="Jarju S."/>
            <person name="Secka A."/>
            <person name="Antonio M."/>
            <person name="Oren A."/>
            <person name="Chaudhuri R."/>
            <person name="La Ragione R.M."/>
            <person name="Hildebrand F."/>
            <person name="Pallen M.J."/>
        </authorList>
    </citation>
    <scope>NUCLEOTIDE SEQUENCE [LARGE SCALE GENOMIC DNA]</scope>
    <source>
        <strain evidence="3 4">Sa1CUA4</strain>
    </source>
</reference>
<feature type="compositionally biased region" description="Low complexity" evidence="1">
    <location>
        <begin position="48"/>
        <end position="82"/>
    </location>
</feature>
<sequence>MDAATRVELAGLRRRAYGPGADIDGDAEALLRLVELEDLVRRENLAATAPGSAAPGSAAPGSAAPAAAATHAAAKPSRTAPPLRRPSPPTRAAPHTAATPAARSALPPSGAREAASPPPAPRRPRRLGLTLALVGGGLAVAVAAVIGIRLLTAPDETPDARSTLSPAFQASRAAYSFARDTDAVTLLNIPLDGSFGGFIDLPSDGHVPEFPTTGEVEWAVHLGEYFGWDAWIAGAMVDTAGFRRDHCVLVERGDVTRGRCVPASIRSQSALLVDVPYTFMPADDRPIGMQEDQRLGFWWRRDQAVTVLLGDDPVR</sequence>
<name>A0ABR8X0Y2_9MICO</name>
<feature type="compositionally biased region" description="Low complexity" evidence="1">
    <location>
        <begin position="92"/>
        <end position="115"/>
    </location>
</feature>
<proteinExistence type="predicted"/>
<keyword evidence="4" id="KW-1185">Reference proteome</keyword>
<dbReference type="RefSeq" id="WP_191764506.1">
    <property type="nucleotide sequence ID" value="NZ_JACSPM010000001.1"/>
</dbReference>
<organism evidence="3 4">
    <name type="scientific">Microbacterium gallinarum</name>
    <dbReference type="NCBI Taxonomy" id="2762209"/>
    <lineage>
        <taxon>Bacteria</taxon>
        <taxon>Bacillati</taxon>
        <taxon>Actinomycetota</taxon>
        <taxon>Actinomycetes</taxon>
        <taxon>Micrococcales</taxon>
        <taxon>Microbacteriaceae</taxon>
        <taxon>Microbacterium</taxon>
    </lineage>
</organism>
<evidence type="ECO:0000256" key="1">
    <source>
        <dbReference type="SAM" id="MobiDB-lite"/>
    </source>
</evidence>
<keyword evidence="2" id="KW-1133">Transmembrane helix</keyword>